<dbReference type="SUPFAM" id="SSF47095">
    <property type="entry name" value="HMG-box"/>
    <property type="match status" value="1"/>
</dbReference>
<comment type="caution">
    <text evidence="3">The sequence shown here is derived from an EMBL/GenBank/DDBJ whole genome shotgun (WGS) entry which is preliminary data.</text>
</comment>
<dbReference type="SMART" id="SM00398">
    <property type="entry name" value="HMG"/>
    <property type="match status" value="1"/>
</dbReference>
<protein>
    <recommendedName>
        <fullName evidence="2">HMG box domain-containing protein</fullName>
    </recommendedName>
</protein>
<gene>
    <name evidence="3" type="ORF">CLO192961_LOCUS17748</name>
</gene>
<dbReference type="InterPro" id="IPR009071">
    <property type="entry name" value="HMG_box_dom"/>
</dbReference>
<evidence type="ECO:0000313" key="4">
    <source>
        <dbReference type="Proteomes" id="UP000766486"/>
    </source>
</evidence>
<organism evidence="3 4">
    <name type="scientific">Bionectria ochroleuca</name>
    <name type="common">Gliocladium roseum</name>
    <dbReference type="NCBI Taxonomy" id="29856"/>
    <lineage>
        <taxon>Eukaryota</taxon>
        <taxon>Fungi</taxon>
        <taxon>Dikarya</taxon>
        <taxon>Ascomycota</taxon>
        <taxon>Pezizomycotina</taxon>
        <taxon>Sordariomycetes</taxon>
        <taxon>Hypocreomycetidae</taxon>
        <taxon>Hypocreales</taxon>
        <taxon>Bionectriaceae</taxon>
        <taxon>Clonostachys</taxon>
    </lineage>
</organism>
<reference evidence="3 4" key="1">
    <citation type="submission" date="2019-06" db="EMBL/GenBank/DDBJ databases">
        <authorList>
            <person name="Broberg M."/>
        </authorList>
    </citation>
    <scope>NUCLEOTIDE SEQUENCE [LARGE SCALE GENOMIC DNA]</scope>
</reference>
<feature type="region of interest" description="Disordered" evidence="1">
    <location>
        <begin position="321"/>
        <end position="357"/>
    </location>
</feature>
<feature type="compositionally biased region" description="Low complexity" evidence="1">
    <location>
        <begin position="22"/>
        <end position="31"/>
    </location>
</feature>
<dbReference type="EMBL" id="CABFNS010000092">
    <property type="protein sequence ID" value="VUC20280.1"/>
    <property type="molecule type" value="Genomic_DNA"/>
</dbReference>
<proteinExistence type="predicted"/>
<sequence>MQMGKGCGYNREGNPAAHGKVVKQSKAAKSVQKSRKKAKKGEKEHEPAPPGFKPLSVLAESYPEFEDGAIEAHVRRGTRARQTENGIQGRVKRQLNSFFLYRKHFNYVAKEELKKAARATAGGKQKDGEPVIPSINPAVSKYVGFSWHHETQSLKARFQALAGEETVKHKLAEPNYLYKPKKPRKKDDSETHAETQSSGKARADSSDADLESIPTPQSAPQSEHSESRNSPLPGATGGQYYVVEQASSPYPPNPMYQHLEAVQQHLAADYQQHPVYQQQRSASHFQQADQELQACFQQQQRFHHPINQREYLPLTIDPRMCQQPEAGDPPQGLPSSPQVTGYADEDGTPRVGNYGVPQMTETTEMSLEEFEKMVDYR</sequence>
<feature type="region of interest" description="Disordered" evidence="1">
    <location>
        <begin position="1"/>
        <end position="55"/>
    </location>
</feature>
<evidence type="ECO:0000256" key="1">
    <source>
        <dbReference type="SAM" id="MobiDB-lite"/>
    </source>
</evidence>
<name>A0ABY6TRD6_BIOOC</name>
<evidence type="ECO:0000259" key="2">
    <source>
        <dbReference type="SMART" id="SM00398"/>
    </source>
</evidence>
<dbReference type="Proteomes" id="UP000766486">
    <property type="component" value="Unassembled WGS sequence"/>
</dbReference>
<keyword evidence="4" id="KW-1185">Reference proteome</keyword>
<evidence type="ECO:0000313" key="3">
    <source>
        <dbReference type="EMBL" id="VUC20280.1"/>
    </source>
</evidence>
<dbReference type="Gene3D" id="1.10.30.10">
    <property type="entry name" value="High mobility group box domain"/>
    <property type="match status" value="1"/>
</dbReference>
<dbReference type="InterPro" id="IPR036910">
    <property type="entry name" value="HMG_box_dom_sf"/>
</dbReference>
<accession>A0ABY6TRD6</accession>
<feature type="domain" description="HMG box" evidence="2">
    <location>
        <begin position="90"/>
        <end position="178"/>
    </location>
</feature>
<feature type="region of interest" description="Disordered" evidence="1">
    <location>
        <begin position="172"/>
        <end position="237"/>
    </location>
</feature>